<evidence type="ECO:0000313" key="4">
    <source>
        <dbReference type="Proteomes" id="UP000001058"/>
    </source>
</evidence>
<feature type="region of interest" description="Disordered" evidence="1">
    <location>
        <begin position="230"/>
        <end position="254"/>
    </location>
</feature>
<evidence type="ECO:0008006" key="5">
    <source>
        <dbReference type="Google" id="ProtNLM"/>
    </source>
</evidence>
<dbReference type="eggNOG" id="ENOG502QPUE">
    <property type="taxonomic scope" value="Eukaryota"/>
</dbReference>
<proteinExistence type="predicted"/>
<feature type="signal peptide" evidence="2">
    <location>
        <begin position="1"/>
        <end position="22"/>
    </location>
</feature>
<dbReference type="RefSeq" id="XP_002959141.1">
    <property type="nucleotide sequence ID" value="XM_002959095.1"/>
</dbReference>
<dbReference type="OrthoDB" id="537030at2759"/>
<evidence type="ECO:0000256" key="2">
    <source>
        <dbReference type="SAM" id="SignalP"/>
    </source>
</evidence>
<dbReference type="EMBL" id="GL378446">
    <property type="protein sequence ID" value="EFJ39790.1"/>
    <property type="molecule type" value="Genomic_DNA"/>
</dbReference>
<dbReference type="InParanoid" id="D8UKF7"/>
<keyword evidence="2" id="KW-0732">Signal</keyword>
<feature type="compositionally biased region" description="Basic residues" evidence="1">
    <location>
        <begin position="234"/>
        <end position="249"/>
    </location>
</feature>
<reference evidence="3 4" key="1">
    <citation type="journal article" date="2010" name="Science">
        <title>Genomic analysis of organismal complexity in the multicellular green alga Volvox carteri.</title>
        <authorList>
            <person name="Prochnik S.E."/>
            <person name="Umen J."/>
            <person name="Nedelcu A.M."/>
            <person name="Hallmann A."/>
            <person name="Miller S.M."/>
            <person name="Nishii I."/>
            <person name="Ferris P."/>
            <person name="Kuo A."/>
            <person name="Mitros T."/>
            <person name="Fritz-Laylin L.K."/>
            <person name="Hellsten U."/>
            <person name="Chapman J."/>
            <person name="Simakov O."/>
            <person name="Rensing S.A."/>
            <person name="Terry A."/>
            <person name="Pangilinan J."/>
            <person name="Kapitonov V."/>
            <person name="Jurka J."/>
            <person name="Salamov A."/>
            <person name="Shapiro H."/>
            <person name="Schmutz J."/>
            <person name="Grimwood J."/>
            <person name="Lindquist E."/>
            <person name="Lucas S."/>
            <person name="Grigoriev I.V."/>
            <person name="Schmitt R."/>
            <person name="Kirk D."/>
            <person name="Rokhsar D.S."/>
        </authorList>
    </citation>
    <scope>NUCLEOTIDE SEQUENCE [LARGE SCALE GENOMIC DNA]</scope>
    <source>
        <strain evidence="4">f. Nagariensis / Eve</strain>
    </source>
</reference>
<dbReference type="GeneID" id="9626042"/>
<protein>
    <recommendedName>
        <fullName evidence="5">AAA+ ATPase domain-containing protein</fullName>
    </recommendedName>
</protein>
<evidence type="ECO:0000256" key="1">
    <source>
        <dbReference type="SAM" id="MobiDB-lite"/>
    </source>
</evidence>
<dbReference type="KEGG" id="vcn:VOLCADRAFT_108493"/>
<sequence>MHCNWVTAAGCLMCMRLVGMMGYPCAGLPACKLQLRQDSQNQDLFFFEPMDTVSAAAATSAGVNSMFFLDPEGRQIAELKKWLDLAEDEYCMGRPIRPLFINGLVKTGKSYMLKEVLPAVANTYYSSGGSGRQHAGTVLSEPNFLRVNCLGCDRSRGVSGFLKEFLTVLKESAADQRLSAAASTPAPSGNSAVTAAGAIRNFMRRLPRDRLNFLLVDEAQSFYLLERAMPGKKSPGKKSPGKSPRRKVTVRGSTLDEDATNGVALITYHSQLNLSPMVSKDVLQVAWEQLKAQAASWDPPLPSDLLWQSPQQIAMLAYLCQEWRGRLGTAITAAELVKQTLRGKLIPEVLADMRMVLQVLGQPTSQVLLLRELVDTMAGVERAKLPLAFEALLANFTTERNGRLYLDNPLFAQVLQAATTESGELLDSITSIPSLSSTMFRELVVLGERCADKDFDSYEDLHSLLEAMASALALTPDGLLKADWFIQVRDHRCNSLGSKTKFERDNRAQTDVKVGLRWFHRLLRNILCHAPILDHQKFLDAYPPEMAAFHRSGRISMVLTKTYEVKPSGGGSSSSSSQHRGSSGTSGKGCSVTAMANKCTPVRPASVAGCGQHGPLIHTTSRHGVWGQGGLRAATLAPRLHVQHSRFPLSAAIGLRLPCEASAEQASSAPTGRWVPSTAYVRHVRRAAAAPLRRRKGWRWRRRRGKSGVGRLKGGVAQND</sequence>
<feature type="compositionally biased region" description="Low complexity" evidence="1">
    <location>
        <begin position="573"/>
        <end position="585"/>
    </location>
</feature>
<feature type="region of interest" description="Disordered" evidence="1">
    <location>
        <begin position="566"/>
        <end position="590"/>
    </location>
</feature>
<gene>
    <name evidence="3" type="ORF">VOLCADRAFT_108493</name>
</gene>
<feature type="chain" id="PRO_5003124613" description="AAA+ ATPase domain-containing protein" evidence="2">
    <location>
        <begin position="23"/>
        <end position="720"/>
    </location>
</feature>
<dbReference type="AlphaFoldDB" id="D8UKF7"/>
<organism evidence="4">
    <name type="scientific">Volvox carteri f. nagariensis</name>
    <dbReference type="NCBI Taxonomy" id="3068"/>
    <lineage>
        <taxon>Eukaryota</taxon>
        <taxon>Viridiplantae</taxon>
        <taxon>Chlorophyta</taxon>
        <taxon>core chlorophytes</taxon>
        <taxon>Chlorophyceae</taxon>
        <taxon>CS clade</taxon>
        <taxon>Chlamydomonadales</taxon>
        <taxon>Volvocaceae</taxon>
        <taxon>Volvox</taxon>
    </lineage>
</organism>
<evidence type="ECO:0000313" key="3">
    <source>
        <dbReference type="EMBL" id="EFJ39790.1"/>
    </source>
</evidence>
<accession>D8UKF7</accession>
<name>D8UKF7_VOLCA</name>
<dbReference type="Proteomes" id="UP000001058">
    <property type="component" value="Unassembled WGS sequence"/>
</dbReference>
<keyword evidence="4" id="KW-1185">Reference proteome</keyword>